<protein>
    <submittedName>
        <fullName evidence="1">Uncharacterized protein</fullName>
    </submittedName>
</protein>
<organism evidence="1 2">
    <name type="scientific">Allacma fusca</name>
    <dbReference type="NCBI Taxonomy" id="39272"/>
    <lineage>
        <taxon>Eukaryota</taxon>
        <taxon>Metazoa</taxon>
        <taxon>Ecdysozoa</taxon>
        <taxon>Arthropoda</taxon>
        <taxon>Hexapoda</taxon>
        <taxon>Collembola</taxon>
        <taxon>Symphypleona</taxon>
        <taxon>Sminthuridae</taxon>
        <taxon>Allacma</taxon>
    </lineage>
</organism>
<keyword evidence="2" id="KW-1185">Reference proteome</keyword>
<evidence type="ECO:0000313" key="1">
    <source>
        <dbReference type="EMBL" id="CAG7667392.1"/>
    </source>
</evidence>
<feature type="non-terminal residue" evidence="1">
    <location>
        <position position="69"/>
    </location>
</feature>
<feature type="non-terminal residue" evidence="1">
    <location>
        <position position="1"/>
    </location>
</feature>
<proteinExistence type="predicted"/>
<gene>
    <name evidence="1" type="ORF">AFUS01_LOCUS1745</name>
</gene>
<sequence length="69" mass="7879">MPLNLEIVIAEVLCEASSNAYFRSLLKQASLLGLWECHGFNLKECVEDQLHDNNGDWPPYSTYLNTLIH</sequence>
<dbReference type="EMBL" id="CAJVCH010009791">
    <property type="protein sequence ID" value="CAG7667392.1"/>
    <property type="molecule type" value="Genomic_DNA"/>
</dbReference>
<dbReference type="Proteomes" id="UP000708208">
    <property type="component" value="Unassembled WGS sequence"/>
</dbReference>
<evidence type="ECO:0000313" key="2">
    <source>
        <dbReference type="Proteomes" id="UP000708208"/>
    </source>
</evidence>
<dbReference type="AlphaFoldDB" id="A0A8J2NS65"/>
<name>A0A8J2NS65_9HEXA</name>
<comment type="caution">
    <text evidence="1">The sequence shown here is derived from an EMBL/GenBank/DDBJ whole genome shotgun (WGS) entry which is preliminary data.</text>
</comment>
<reference evidence="1" key="1">
    <citation type="submission" date="2021-06" db="EMBL/GenBank/DDBJ databases">
        <authorList>
            <person name="Hodson N. C."/>
            <person name="Mongue J. A."/>
            <person name="Jaron S. K."/>
        </authorList>
    </citation>
    <scope>NUCLEOTIDE SEQUENCE</scope>
</reference>
<accession>A0A8J2NS65</accession>